<dbReference type="SUPFAM" id="SSF141868">
    <property type="entry name" value="EAL domain-like"/>
    <property type="match status" value="1"/>
</dbReference>
<evidence type="ECO:0000313" key="5">
    <source>
        <dbReference type="Proteomes" id="UP000264006"/>
    </source>
</evidence>
<evidence type="ECO:0000256" key="2">
    <source>
        <dbReference type="SAM" id="Phobius"/>
    </source>
</evidence>
<feature type="domain" description="EAL" evidence="3">
    <location>
        <begin position="194"/>
        <end position="448"/>
    </location>
</feature>
<dbReference type="SMART" id="SM00052">
    <property type="entry name" value="EAL"/>
    <property type="match status" value="1"/>
</dbReference>
<name>A0A346XVR3_9ACTN</name>
<sequence length="462" mass="49319">MTATTATTVAILVAAVGLILLAVLPRWRAGAVRPVAVSDHDDVDPEQLITAAIDSSRLDGACLVLVLGSLTSTSDATVLAGRRSTLLLSQLAKQDPTPDEVVAMDEHVVCLVTAATREQVAAESAAMVDRLQQRVRSQEDGLPDGLVLRTGTASSPADGVTPGELVRAAAASLYGTTARREEPPPRGNAAPSTPVRRRSDVIRLPEPIDTLEVAYQPKVSFVDGSLVGAEALVRWPAADGLQVPAQAIVDLARAAGRLRELTDVVMRQAAGHCARMRDAGFTVPISINLTGDDVADPRFPERLDIVLRDHDLSRDSLVLEVTETALLTREVEALGVIPELAEMGTRVSVDDFGTGYSSLSHLRRFPIHEIKIDMSFVDRMVLEPLDAVIVRSIIEMGHGLGMDVVAEGVETADTWAVLAELGTDIAQGHHVMRATDPATFLAWARFRRLRHTPAASSDQPGG</sequence>
<dbReference type="InterPro" id="IPR050706">
    <property type="entry name" value="Cyclic-di-GMP_PDE-like"/>
</dbReference>
<dbReference type="RefSeq" id="WP_114590987.1">
    <property type="nucleotide sequence ID" value="NZ_CP031165.1"/>
</dbReference>
<dbReference type="PROSITE" id="PS50883">
    <property type="entry name" value="EAL"/>
    <property type="match status" value="1"/>
</dbReference>
<dbReference type="KEGG" id="euz:DVS28_a1618"/>
<dbReference type="Proteomes" id="UP000264006">
    <property type="component" value="Chromosome"/>
</dbReference>
<dbReference type="EMBL" id="CP031165">
    <property type="protein sequence ID" value="AXV06310.1"/>
    <property type="molecule type" value="Genomic_DNA"/>
</dbReference>
<evidence type="ECO:0000259" key="3">
    <source>
        <dbReference type="PROSITE" id="PS50883"/>
    </source>
</evidence>
<dbReference type="InterPro" id="IPR001633">
    <property type="entry name" value="EAL_dom"/>
</dbReference>
<keyword evidence="5" id="KW-1185">Reference proteome</keyword>
<accession>A0A346XVR3</accession>
<dbReference type="CDD" id="cd01948">
    <property type="entry name" value="EAL"/>
    <property type="match status" value="1"/>
</dbReference>
<protein>
    <submittedName>
        <fullName evidence="4">Diguanylate cyclase/phosphodiesterase (GGDEF &amp; EAL domains) with PAS/PAC sensor(S)</fullName>
    </submittedName>
</protein>
<feature type="region of interest" description="Disordered" evidence="1">
    <location>
        <begin position="175"/>
        <end position="198"/>
    </location>
</feature>
<dbReference type="GO" id="GO:0071111">
    <property type="term" value="F:cyclic-guanylate-specific phosphodiesterase activity"/>
    <property type="evidence" value="ECO:0007669"/>
    <property type="project" value="InterPro"/>
</dbReference>
<dbReference type="AlphaFoldDB" id="A0A346XVR3"/>
<keyword evidence="2" id="KW-1133">Transmembrane helix</keyword>
<dbReference type="OrthoDB" id="23692at2"/>
<organism evidence="4 5">
    <name type="scientific">Euzebya pacifica</name>
    <dbReference type="NCBI Taxonomy" id="1608957"/>
    <lineage>
        <taxon>Bacteria</taxon>
        <taxon>Bacillati</taxon>
        <taxon>Actinomycetota</taxon>
        <taxon>Nitriliruptoria</taxon>
        <taxon>Euzebyales</taxon>
    </lineage>
</organism>
<feature type="transmembrane region" description="Helical" evidence="2">
    <location>
        <begin position="6"/>
        <end position="24"/>
    </location>
</feature>
<evidence type="ECO:0000256" key="1">
    <source>
        <dbReference type="SAM" id="MobiDB-lite"/>
    </source>
</evidence>
<dbReference type="Pfam" id="PF00563">
    <property type="entry name" value="EAL"/>
    <property type="match status" value="1"/>
</dbReference>
<keyword evidence="2" id="KW-0472">Membrane</keyword>
<keyword evidence="2" id="KW-0812">Transmembrane</keyword>
<dbReference type="PANTHER" id="PTHR33121:SF79">
    <property type="entry name" value="CYCLIC DI-GMP PHOSPHODIESTERASE PDED-RELATED"/>
    <property type="match status" value="1"/>
</dbReference>
<dbReference type="InterPro" id="IPR035919">
    <property type="entry name" value="EAL_sf"/>
</dbReference>
<reference evidence="4 5" key="1">
    <citation type="submission" date="2018-09" db="EMBL/GenBank/DDBJ databases">
        <title>Complete genome sequence of Euzebya sp. DY32-46 isolated from seawater of Pacific Ocean.</title>
        <authorList>
            <person name="Xu L."/>
            <person name="Wu Y.-H."/>
            <person name="Xu X.-W."/>
        </authorList>
    </citation>
    <scope>NUCLEOTIDE SEQUENCE [LARGE SCALE GENOMIC DNA]</scope>
    <source>
        <strain evidence="4 5">DY32-46</strain>
    </source>
</reference>
<evidence type="ECO:0000313" key="4">
    <source>
        <dbReference type="EMBL" id="AXV06310.1"/>
    </source>
</evidence>
<dbReference type="Gene3D" id="3.20.20.450">
    <property type="entry name" value="EAL domain"/>
    <property type="match status" value="1"/>
</dbReference>
<proteinExistence type="predicted"/>
<dbReference type="PANTHER" id="PTHR33121">
    <property type="entry name" value="CYCLIC DI-GMP PHOSPHODIESTERASE PDEF"/>
    <property type="match status" value="1"/>
</dbReference>
<gene>
    <name evidence="4" type="ORF">DVS28_a1618</name>
</gene>
<feature type="region of interest" description="Disordered" evidence="1">
    <location>
        <begin position="142"/>
        <end position="162"/>
    </location>
</feature>